<organism evidence="1 2">
    <name type="scientific">Thelonectria olida</name>
    <dbReference type="NCBI Taxonomy" id="1576542"/>
    <lineage>
        <taxon>Eukaryota</taxon>
        <taxon>Fungi</taxon>
        <taxon>Dikarya</taxon>
        <taxon>Ascomycota</taxon>
        <taxon>Pezizomycotina</taxon>
        <taxon>Sordariomycetes</taxon>
        <taxon>Hypocreomycetidae</taxon>
        <taxon>Hypocreales</taxon>
        <taxon>Nectriaceae</taxon>
        <taxon>Thelonectria</taxon>
    </lineage>
</organism>
<dbReference type="AlphaFoldDB" id="A0A9P8WEY3"/>
<name>A0A9P8WEY3_9HYPO</name>
<gene>
    <name evidence="1" type="ORF">B0T10DRAFT_226544</name>
</gene>
<evidence type="ECO:0000313" key="1">
    <source>
        <dbReference type="EMBL" id="KAH6895812.1"/>
    </source>
</evidence>
<keyword evidence="2" id="KW-1185">Reference proteome</keyword>
<dbReference type="EMBL" id="JAGPYM010000004">
    <property type="protein sequence ID" value="KAH6895812.1"/>
    <property type="molecule type" value="Genomic_DNA"/>
</dbReference>
<reference evidence="1 2" key="1">
    <citation type="journal article" date="2021" name="Nat. Commun.">
        <title>Genetic determinants of endophytism in the Arabidopsis root mycobiome.</title>
        <authorList>
            <person name="Mesny F."/>
            <person name="Miyauchi S."/>
            <person name="Thiergart T."/>
            <person name="Pickel B."/>
            <person name="Atanasova L."/>
            <person name="Karlsson M."/>
            <person name="Huettel B."/>
            <person name="Barry K.W."/>
            <person name="Haridas S."/>
            <person name="Chen C."/>
            <person name="Bauer D."/>
            <person name="Andreopoulos W."/>
            <person name="Pangilinan J."/>
            <person name="LaButti K."/>
            <person name="Riley R."/>
            <person name="Lipzen A."/>
            <person name="Clum A."/>
            <person name="Drula E."/>
            <person name="Henrissat B."/>
            <person name="Kohler A."/>
            <person name="Grigoriev I.V."/>
            <person name="Martin F.M."/>
            <person name="Hacquard S."/>
        </authorList>
    </citation>
    <scope>NUCLEOTIDE SEQUENCE [LARGE SCALE GENOMIC DNA]</scope>
    <source>
        <strain evidence="1 2">MPI-CAGE-CH-0241</strain>
    </source>
</reference>
<dbReference type="Proteomes" id="UP000777438">
    <property type="component" value="Unassembled WGS sequence"/>
</dbReference>
<sequence length="264" mass="29598">MFIPSLLPLDSRLLRSRFHSSSLDTFCLFSLRRPSFTWLEHQQFSHPPALHHLPGQSSCILHLHRHTHTTTHPPTHPLHLTTYTRYGTHARLAAILLHRHFSLLQQSCGIPNYLASIFSLFPSPSTYLSFSSSALHALVHTAGRQASRRPSLHTHARTAFPWSRSTGPGVLDPRPHQTLHPPPGLTWPGQPSAAPISSVVALEQYLPSCSIPRPSAAKPPTILHFSFSTPSLGRSICRRSLARSPLRFQPRSPTEYYHHLPSRP</sequence>
<protein>
    <submittedName>
        <fullName evidence="1">Uncharacterized protein</fullName>
    </submittedName>
</protein>
<proteinExistence type="predicted"/>
<evidence type="ECO:0000313" key="2">
    <source>
        <dbReference type="Proteomes" id="UP000777438"/>
    </source>
</evidence>
<accession>A0A9P8WEY3</accession>
<comment type="caution">
    <text evidence="1">The sequence shown here is derived from an EMBL/GenBank/DDBJ whole genome shotgun (WGS) entry which is preliminary data.</text>
</comment>